<evidence type="ECO:0000259" key="7">
    <source>
        <dbReference type="PROSITE" id="PS50863"/>
    </source>
</evidence>
<feature type="region of interest" description="Disordered" evidence="6">
    <location>
        <begin position="287"/>
        <end position="306"/>
    </location>
</feature>
<dbReference type="InterPro" id="IPR039218">
    <property type="entry name" value="REM_fam"/>
</dbReference>
<dbReference type="Proteomes" id="UP000886595">
    <property type="component" value="Unassembled WGS sequence"/>
</dbReference>
<dbReference type="OrthoDB" id="1109907at2759"/>
<evidence type="ECO:0000313" key="9">
    <source>
        <dbReference type="Proteomes" id="UP000886595"/>
    </source>
</evidence>
<dbReference type="GO" id="GO:0003677">
    <property type="term" value="F:DNA binding"/>
    <property type="evidence" value="ECO:0007669"/>
    <property type="project" value="UniProtKB-KW"/>
</dbReference>
<dbReference type="GO" id="GO:0005634">
    <property type="term" value="C:nucleus"/>
    <property type="evidence" value="ECO:0007669"/>
    <property type="project" value="UniProtKB-SubCell"/>
</dbReference>
<name>A0A8X7WN42_BRACI</name>
<comment type="subcellular location">
    <subcellularLocation>
        <location evidence="1">Nucleus</location>
    </subcellularLocation>
</comment>
<dbReference type="InterPro" id="IPR015300">
    <property type="entry name" value="DNA-bd_pseudobarrel_sf"/>
</dbReference>
<dbReference type="CDD" id="cd10017">
    <property type="entry name" value="B3_DNA"/>
    <property type="match status" value="1"/>
</dbReference>
<dbReference type="SUPFAM" id="SSF101936">
    <property type="entry name" value="DNA-binding pseudobarrel domain"/>
    <property type="match status" value="1"/>
</dbReference>
<dbReference type="Gene3D" id="2.40.330.10">
    <property type="entry name" value="DNA-binding pseudobarrel domain"/>
    <property type="match status" value="1"/>
</dbReference>
<sequence length="328" mass="35769">MEKGRACKTPSEVPKRPTLPRNRKNPSTVSSSQPVPAGESTSAYPATSSAPKQASSSVPQVKKATAHSLICYASRSVPSVCLDKSIKMAKSTTLLSRPQFFHTLLPGFQTHLTIPSDFFSNYIKDLETTTAELKSDSSLDITWKVKLTGRILNDGWETSPSLTVFRSATSSLSDTKETLPNLFVKENGISTPAEICVLGKDGTKWPITLLLDKKGIMSFGKGWKEFVKANGLETGFTLKLMWEDTTPSFSLCCPESASDKDEEECLESIKKQSLSIDRRIRDKPGKQVPINKKVKTDSHGTDAASSSLDNSCFVAFVTDSSLDTDTLV</sequence>
<dbReference type="InterPro" id="IPR003340">
    <property type="entry name" value="B3_DNA-bd"/>
</dbReference>
<reference evidence="8 9" key="1">
    <citation type="submission" date="2020-02" db="EMBL/GenBank/DDBJ databases">
        <authorList>
            <person name="Ma Q."/>
            <person name="Huang Y."/>
            <person name="Song X."/>
            <person name="Pei D."/>
        </authorList>
    </citation>
    <scope>NUCLEOTIDE SEQUENCE [LARGE SCALE GENOMIC DNA]</scope>
    <source>
        <strain evidence="8">Sxm20200214</strain>
        <tissue evidence="8">Leaf</tissue>
    </source>
</reference>
<feature type="domain" description="TF-B3" evidence="7">
    <location>
        <begin position="162"/>
        <end position="255"/>
    </location>
</feature>
<keyword evidence="5" id="KW-0539">Nucleus</keyword>
<dbReference type="PANTHER" id="PTHR31674">
    <property type="entry name" value="B3 DOMAIN-CONTAINING PROTEIN REM-LIKE 3-RELATED"/>
    <property type="match status" value="1"/>
</dbReference>
<comment type="caution">
    <text evidence="8">The sequence shown here is derived from an EMBL/GenBank/DDBJ whole genome shotgun (WGS) entry which is preliminary data.</text>
</comment>
<evidence type="ECO:0000256" key="4">
    <source>
        <dbReference type="ARBA" id="ARBA00023163"/>
    </source>
</evidence>
<gene>
    <name evidence="8" type="ORF">Bca52824_002995</name>
</gene>
<feature type="region of interest" description="Disordered" evidence="6">
    <location>
        <begin position="1"/>
        <end position="59"/>
    </location>
</feature>
<proteinExistence type="predicted"/>
<organism evidence="8 9">
    <name type="scientific">Brassica carinata</name>
    <name type="common">Ethiopian mustard</name>
    <name type="synonym">Abyssinian cabbage</name>
    <dbReference type="NCBI Taxonomy" id="52824"/>
    <lineage>
        <taxon>Eukaryota</taxon>
        <taxon>Viridiplantae</taxon>
        <taxon>Streptophyta</taxon>
        <taxon>Embryophyta</taxon>
        <taxon>Tracheophyta</taxon>
        <taxon>Spermatophyta</taxon>
        <taxon>Magnoliopsida</taxon>
        <taxon>eudicotyledons</taxon>
        <taxon>Gunneridae</taxon>
        <taxon>Pentapetalae</taxon>
        <taxon>rosids</taxon>
        <taxon>malvids</taxon>
        <taxon>Brassicales</taxon>
        <taxon>Brassicaceae</taxon>
        <taxon>Brassiceae</taxon>
        <taxon>Brassica</taxon>
    </lineage>
</organism>
<protein>
    <recommendedName>
        <fullName evidence="7">TF-B3 domain-containing protein</fullName>
    </recommendedName>
</protein>
<keyword evidence="3" id="KW-0238">DNA-binding</keyword>
<evidence type="ECO:0000256" key="1">
    <source>
        <dbReference type="ARBA" id="ARBA00004123"/>
    </source>
</evidence>
<accession>A0A8X7WN42</accession>
<feature type="compositionally biased region" description="Polar residues" evidence="6">
    <location>
        <begin position="25"/>
        <end position="34"/>
    </location>
</feature>
<evidence type="ECO:0000256" key="3">
    <source>
        <dbReference type="ARBA" id="ARBA00023125"/>
    </source>
</evidence>
<feature type="compositionally biased region" description="Low complexity" evidence="6">
    <location>
        <begin position="40"/>
        <end position="51"/>
    </location>
</feature>
<keyword evidence="4" id="KW-0804">Transcription</keyword>
<evidence type="ECO:0000313" key="8">
    <source>
        <dbReference type="EMBL" id="KAG2331815.1"/>
    </source>
</evidence>
<evidence type="ECO:0000256" key="5">
    <source>
        <dbReference type="ARBA" id="ARBA00023242"/>
    </source>
</evidence>
<dbReference type="AlphaFoldDB" id="A0A8X7WN42"/>
<keyword evidence="2" id="KW-0805">Transcription regulation</keyword>
<dbReference type="PANTHER" id="PTHR31674:SF93">
    <property type="entry name" value="B3 DOMAIN-CONTAINING PROTEIN REM13"/>
    <property type="match status" value="1"/>
</dbReference>
<evidence type="ECO:0000256" key="2">
    <source>
        <dbReference type="ARBA" id="ARBA00023015"/>
    </source>
</evidence>
<dbReference type="SMART" id="SM01019">
    <property type="entry name" value="B3"/>
    <property type="match status" value="1"/>
</dbReference>
<dbReference type="EMBL" id="JAAMPC010000001">
    <property type="protein sequence ID" value="KAG2331815.1"/>
    <property type="molecule type" value="Genomic_DNA"/>
</dbReference>
<dbReference type="Pfam" id="PF02362">
    <property type="entry name" value="B3"/>
    <property type="match status" value="1"/>
</dbReference>
<keyword evidence="9" id="KW-1185">Reference proteome</keyword>
<evidence type="ECO:0000256" key="6">
    <source>
        <dbReference type="SAM" id="MobiDB-lite"/>
    </source>
</evidence>
<dbReference type="PROSITE" id="PS50863">
    <property type="entry name" value="B3"/>
    <property type="match status" value="1"/>
</dbReference>